<evidence type="ECO:0000313" key="2">
    <source>
        <dbReference type="Proteomes" id="UP000094526"/>
    </source>
</evidence>
<dbReference type="EMBL" id="LGRB01000009">
    <property type="protein sequence ID" value="OCT51197.1"/>
    <property type="molecule type" value="Genomic_DNA"/>
</dbReference>
<organism evidence="1 2">
    <name type="scientific">Cladophialophora carrionii</name>
    <dbReference type="NCBI Taxonomy" id="86049"/>
    <lineage>
        <taxon>Eukaryota</taxon>
        <taxon>Fungi</taxon>
        <taxon>Dikarya</taxon>
        <taxon>Ascomycota</taxon>
        <taxon>Pezizomycotina</taxon>
        <taxon>Eurotiomycetes</taxon>
        <taxon>Chaetothyriomycetidae</taxon>
        <taxon>Chaetothyriales</taxon>
        <taxon>Herpotrichiellaceae</taxon>
        <taxon>Cladophialophora</taxon>
    </lineage>
</organism>
<dbReference type="VEuPathDB" id="FungiDB:CLCR_09334"/>
<gene>
    <name evidence="1" type="ORF">CLCR_09334</name>
</gene>
<dbReference type="VEuPathDB" id="FungiDB:G647_06876"/>
<reference evidence="2" key="1">
    <citation type="submission" date="2015-07" db="EMBL/GenBank/DDBJ databases">
        <authorList>
            <person name="Teixeira M.M."/>
            <person name="Souza R.C."/>
            <person name="Almeida L.G."/>
            <person name="Vicente V.A."/>
            <person name="de Hoog S."/>
            <person name="Bocca A.L."/>
            <person name="de Almeida S.R."/>
            <person name="Vasconcelos A.T."/>
            <person name="Felipe M.S."/>
        </authorList>
    </citation>
    <scope>NUCLEOTIDE SEQUENCE [LARGE SCALE GENOMIC DNA]</scope>
    <source>
        <strain evidence="2">KSF</strain>
    </source>
</reference>
<accession>A0A1C1CRR6</accession>
<sequence>MQQIVRSRSGLADAGIETPGFAEALYQFDNLESAKTLSRPWMDMPSSRWRLLGKETAPLRDGVEKDVRKKFVQALLRTSDNTPPLRHPRRHTCLLYLC</sequence>
<protein>
    <submittedName>
        <fullName evidence="1">Uncharacterized protein</fullName>
    </submittedName>
</protein>
<dbReference type="OrthoDB" id="3469466at2759"/>
<keyword evidence="2" id="KW-1185">Reference proteome</keyword>
<dbReference type="Proteomes" id="UP000094526">
    <property type="component" value="Unassembled WGS sequence"/>
</dbReference>
<name>A0A1C1CRR6_9EURO</name>
<dbReference type="AlphaFoldDB" id="A0A1C1CRR6"/>
<evidence type="ECO:0000313" key="1">
    <source>
        <dbReference type="EMBL" id="OCT51197.1"/>
    </source>
</evidence>
<comment type="caution">
    <text evidence="1">The sequence shown here is derived from an EMBL/GenBank/DDBJ whole genome shotgun (WGS) entry which is preliminary data.</text>
</comment>
<proteinExistence type="predicted"/>